<accession>A0ABS4G783</accession>
<dbReference type="GO" id="GO:0009035">
    <property type="term" value="F:type I site-specific deoxyribonuclease activity"/>
    <property type="evidence" value="ECO:0007669"/>
    <property type="project" value="UniProtKB-EC"/>
</dbReference>
<keyword evidence="3" id="KW-0238">DNA-binding</keyword>
<evidence type="ECO:0000256" key="3">
    <source>
        <dbReference type="ARBA" id="ARBA00023125"/>
    </source>
</evidence>
<keyword evidence="6" id="KW-1185">Reference proteome</keyword>
<name>A0ABS4G783_9CLOT</name>
<evidence type="ECO:0000313" key="6">
    <source>
        <dbReference type="Proteomes" id="UP001519271"/>
    </source>
</evidence>
<evidence type="ECO:0000256" key="1">
    <source>
        <dbReference type="ARBA" id="ARBA00010923"/>
    </source>
</evidence>
<dbReference type="Proteomes" id="UP001519271">
    <property type="component" value="Unassembled WGS sequence"/>
</dbReference>
<evidence type="ECO:0000256" key="2">
    <source>
        <dbReference type="ARBA" id="ARBA00022747"/>
    </source>
</evidence>
<comment type="caution">
    <text evidence="5">The sequence shown here is derived from an EMBL/GenBank/DDBJ whole genome shotgun (WGS) entry which is preliminary data.</text>
</comment>
<dbReference type="EC" id="3.1.21.3" evidence="5"/>
<evidence type="ECO:0000313" key="5">
    <source>
        <dbReference type="EMBL" id="MBP1920416.1"/>
    </source>
</evidence>
<dbReference type="CDD" id="cd17262">
    <property type="entry name" value="RMtype1_S_Aco12261I-TRD2-CR2"/>
    <property type="match status" value="1"/>
</dbReference>
<evidence type="ECO:0000259" key="4">
    <source>
        <dbReference type="Pfam" id="PF01420"/>
    </source>
</evidence>
<dbReference type="PANTHER" id="PTHR30408:SF12">
    <property type="entry name" value="TYPE I RESTRICTION ENZYME MJAVIII SPECIFICITY SUBUNIT"/>
    <property type="match status" value="1"/>
</dbReference>
<keyword evidence="2" id="KW-0680">Restriction system</keyword>
<dbReference type="EMBL" id="JAGGKC010000029">
    <property type="protein sequence ID" value="MBP1920416.1"/>
    <property type="molecule type" value="Genomic_DNA"/>
</dbReference>
<keyword evidence="5" id="KW-0378">Hydrolase</keyword>
<dbReference type="Pfam" id="PF01420">
    <property type="entry name" value="Methylase_S"/>
    <property type="match status" value="1"/>
</dbReference>
<sequence>MIFQNLTFGDITINYDKQRIPLSSSQRKLRQGSYRYYGAQGVIDYIDDYIFDGEYMLIAEDGENLLTRKQNVAQIVKGKYWVNNHAHIVKCNDLADIRYICYLLNSMDLTRFITGSAQPKLSQSNMNAIVFSLPPVNVQRDIADALTAFDKKIKYNTMINHHLAEIAQAIFKSWFVKFEPWDGEMPENWTYTPLDSMCSLISKGITPKYDETSAEIVINQKCIRNKEIDLSLARGHQPKRINEKWLQYGDVLINSTGEGTLGRAAQFLFDGSNYTVDSHITIVRPSSDELVHFIGQWSLQRESEFASMASGSTGQTDLPRERLKAMECILPDIKTLENYSLIVKPIVDKQVAYQKENARLVDIRDAILPRLMSGELSISNISEAK</sequence>
<reference evidence="5 6" key="1">
    <citation type="submission" date="2021-03" db="EMBL/GenBank/DDBJ databases">
        <title>Genomic Encyclopedia of Type Strains, Phase IV (KMG-IV): sequencing the most valuable type-strain genomes for metagenomic binning, comparative biology and taxonomic classification.</title>
        <authorList>
            <person name="Goeker M."/>
        </authorList>
    </citation>
    <scope>NUCLEOTIDE SEQUENCE [LARGE SCALE GENOMIC DNA]</scope>
    <source>
        <strain evidence="5 6">DSM 6139</strain>
    </source>
</reference>
<dbReference type="PANTHER" id="PTHR30408">
    <property type="entry name" value="TYPE-1 RESTRICTION ENZYME ECOKI SPECIFICITY PROTEIN"/>
    <property type="match status" value="1"/>
</dbReference>
<comment type="similarity">
    <text evidence="1">Belongs to the type-I restriction system S methylase family.</text>
</comment>
<dbReference type="SUPFAM" id="SSF116734">
    <property type="entry name" value="DNA methylase specificity domain"/>
    <property type="match status" value="2"/>
</dbReference>
<organism evidence="5 6">
    <name type="scientific">Youngiibacter multivorans</name>
    <dbReference type="NCBI Taxonomy" id="937251"/>
    <lineage>
        <taxon>Bacteria</taxon>
        <taxon>Bacillati</taxon>
        <taxon>Bacillota</taxon>
        <taxon>Clostridia</taxon>
        <taxon>Eubacteriales</taxon>
        <taxon>Clostridiaceae</taxon>
        <taxon>Youngiibacter</taxon>
    </lineage>
</organism>
<dbReference type="InterPro" id="IPR000055">
    <property type="entry name" value="Restrct_endonuc_typeI_TRD"/>
</dbReference>
<feature type="domain" description="Type I restriction modification DNA specificity" evidence="4">
    <location>
        <begin position="14"/>
        <end position="161"/>
    </location>
</feature>
<dbReference type="InterPro" id="IPR052021">
    <property type="entry name" value="Type-I_RS_S_subunit"/>
</dbReference>
<protein>
    <submittedName>
        <fullName evidence="5">Type I restriction enzyme S subunit</fullName>
        <ecNumber evidence="5">3.1.21.3</ecNumber>
    </submittedName>
</protein>
<dbReference type="RefSeq" id="WP_209460589.1">
    <property type="nucleotide sequence ID" value="NZ_JAGGKC010000029.1"/>
</dbReference>
<proteinExistence type="inferred from homology"/>
<dbReference type="InterPro" id="IPR044946">
    <property type="entry name" value="Restrct_endonuc_typeI_TRD_sf"/>
</dbReference>
<gene>
    <name evidence="5" type="ORF">J2Z34_002927</name>
</gene>
<dbReference type="Gene3D" id="3.90.220.20">
    <property type="entry name" value="DNA methylase specificity domains"/>
    <property type="match status" value="2"/>
</dbReference>